<feature type="region of interest" description="Disordered" evidence="1">
    <location>
        <begin position="145"/>
        <end position="220"/>
    </location>
</feature>
<evidence type="ECO:0000256" key="1">
    <source>
        <dbReference type="SAM" id="MobiDB-lite"/>
    </source>
</evidence>
<organism evidence="3 4">
    <name type="scientific">Allofrancisella frigidaquae</name>
    <dbReference type="NCBI Taxonomy" id="1085644"/>
    <lineage>
        <taxon>Bacteria</taxon>
        <taxon>Pseudomonadati</taxon>
        <taxon>Pseudomonadota</taxon>
        <taxon>Gammaproteobacteria</taxon>
        <taxon>Thiotrichales</taxon>
        <taxon>Francisellaceae</taxon>
        <taxon>Allofrancisella</taxon>
    </lineage>
</organism>
<dbReference type="PANTHER" id="PTHR34475:SF1">
    <property type="entry name" value="CYTOSKELETON PROTEIN RODZ"/>
    <property type="match status" value="1"/>
</dbReference>
<dbReference type="InterPro" id="IPR050400">
    <property type="entry name" value="Bact_Cytoskel_RodZ"/>
</dbReference>
<dbReference type="GO" id="GO:0003677">
    <property type="term" value="F:DNA binding"/>
    <property type="evidence" value="ECO:0007669"/>
    <property type="project" value="UniProtKB-KW"/>
</dbReference>
<keyword evidence="3" id="KW-0238">DNA-binding</keyword>
<keyword evidence="2" id="KW-0472">Membrane</keyword>
<keyword evidence="2" id="KW-0812">Transmembrane</keyword>
<protein>
    <submittedName>
        <fullName evidence="3">DNA-binding protein</fullName>
    </submittedName>
</protein>
<evidence type="ECO:0000256" key="2">
    <source>
        <dbReference type="SAM" id="Phobius"/>
    </source>
</evidence>
<sequence length="230" mass="25833">MHNFQNFLKSTRESKNLEQKTIADATNLSIEAIQTIESSDNGTLLQNSSTLLKNQVRRYCEYLEIPEKKIISILNKIDILYYKKSKYGKLKLFDYINRLAIIIITVTLIVLVVKLIKASVYDAITFNTKDSKTSIIYTPINYDADTTSKESSSEDNSATATATSSKQISAHPPADANMSNVIIDNPNITDTTEESSVPTETNNNQENQSHQISINSDSINDMVSQYFSKR</sequence>
<accession>A0A6M3HUD5</accession>
<feature type="transmembrane region" description="Helical" evidence="2">
    <location>
        <begin position="95"/>
        <end position="116"/>
    </location>
</feature>
<dbReference type="PANTHER" id="PTHR34475">
    <property type="match status" value="1"/>
</dbReference>
<evidence type="ECO:0000313" key="3">
    <source>
        <dbReference type="EMBL" id="QIV94789.1"/>
    </source>
</evidence>
<name>A0A6M3HUD5_9GAMM</name>
<dbReference type="SUPFAM" id="SSF47413">
    <property type="entry name" value="lambda repressor-like DNA-binding domains"/>
    <property type="match status" value="1"/>
</dbReference>
<dbReference type="Gene3D" id="1.10.260.40">
    <property type="entry name" value="lambda repressor-like DNA-binding domains"/>
    <property type="match status" value="1"/>
</dbReference>
<dbReference type="Proteomes" id="UP000503320">
    <property type="component" value="Chromosome"/>
</dbReference>
<keyword evidence="2" id="KW-1133">Transmembrane helix</keyword>
<reference evidence="3 4" key="1">
    <citation type="submission" date="2019-03" db="EMBL/GenBank/DDBJ databases">
        <title>Complete Genome Sequence of Allofrancisella frigidaquae Strain SYSU 10HL1970 Isolated from Water-Cooling Systems in China.</title>
        <authorList>
            <person name="Ohrman C."/>
            <person name="Uneklint I."/>
            <person name="Sjodin A."/>
        </authorList>
    </citation>
    <scope>NUCLEOTIDE SEQUENCE [LARGE SCALE GENOMIC DNA]</scope>
    <source>
        <strain evidence="3 4">SYSU 10HL1970</strain>
    </source>
</reference>
<feature type="compositionally biased region" description="Polar residues" evidence="1">
    <location>
        <begin position="177"/>
        <end position="220"/>
    </location>
</feature>
<gene>
    <name evidence="3" type="ORF">E3E15_05255</name>
</gene>
<dbReference type="Pfam" id="PF13413">
    <property type="entry name" value="HTH_25"/>
    <property type="match status" value="1"/>
</dbReference>
<proteinExistence type="predicted"/>
<evidence type="ECO:0000313" key="4">
    <source>
        <dbReference type="Proteomes" id="UP000503320"/>
    </source>
</evidence>
<dbReference type="AlphaFoldDB" id="A0A6M3HUD5"/>
<keyword evidence="4" id="KW-1185">Reference proteome</keyword>
<feature type="compositionally biased region" description="Polar residues" evidence="1">
    <location>
        <begin position="154"/>
        <end position="168"/>
    </location>
</feature>
<dbReference type="KEGG" id="afri:E3E15_05255"/>
<dbReference type="EMBL" id="CP038017">
    <property type="protein sequence ID" value="QIV94789.1"/>
    <property type="molecule type" value="Genomic_DNA"/>
</dbReference>
<dbReference type="InterPro" id="IPR010982">
    <property type="entry name" value="Lambda_DNA-bd_dom_sf"/>
</dbReference>